<evidence type="ECO:0000313" key="4">
    <source>
        <dbReference type="Proteomes" id="UP000324705"/>
    </source>
</evidence>
<dbReference type="EMBL" id="LT934123">
    <property type="protein sequence ID" value="VAI71883.1"/>
    <property type="molecule type" value="Genomic_DNA"/>
</dbReference>
<dbReference type="SUPFAM" id="SSF55961">
    <property type="entry name" value="Bet v1-like"/>
    <property type="match status" value="1"/>
</dbReference>
<dbReference type="Gene3D" id="3.30.530.20">
    <property type="match status" value="1"/>
</dbReference>
<protein>
    <recommendedName>
        <fullName evidence="2">START domain-containing protein</fullName>
    </recommendedName>
</protein>
<dbReference type="PANTHER" id="PTHR45654">
    <property type="entry name" value="HOMEOBOX-LEUCINE ZIPPER PROTEIN MERISTEM L1"/>
    <property type="match status" value="1"/>
</dbReference>
<dbReference type="InterPro" id="IPR002913">
    <property type="entry name" value="START_lipid-bd_dom"/>
</dbReference>
<dbReference type="GO" id="GO:0003677">
    <property type="term" value="F:DNA binding"/>
    <property type="evidence" value="ECO:0007669"/>
    <property type="project" value="UniProtKB-KW"/>
</dbReference>
<organism evidence="3 4">
    <name type="scientific">Triticum turgidum subsp. durum</name>
    <name type="common">Durum wheat</name>
    <name type="synonym">Triticum durum</name>
    <dbReference type="NCBI Taxonomy" id="4567"/>
    <lineage>
        <taxon>Eukaryota</taxon>
        <taxon>Viridiplantae</taxon>
        <taxon>Streptophyta</taxon>
        <taxon>Embryophyta</taxon>
        <taxon>Tracheophyta</taxon>
        <taxon>Spermatophyta</taxon>
        <taxon>Magnoliopsida</taxon>
        <taxon>Liliopsida</taxon>
        <taxon>Poales</taxon>
        <taxon>Poaceae</taxon>
        <taxon>BOP clade</taxon>
        <taxon>Pooideae</taxon>
        <taxon>Triticodae</taxon>
        <taxon>Triticeae</taxon>
        <taxon>Triticinae</taxon>
        <taxon>Triticum</taxon>
    </lineage>
</organism>
<dbReference type="InterPro" id="IPR023393">
    <property type="entry name" value="START-like_dom_sf"/>
</dbReference>
<feature type="domain" description="START" evidence="2">
    <location>
        <begin position="1"/>
        <end position="94"/>
    </location>
</feature>
<sequence>MSPVNLVEVFMDPSKFMEFFPSIVSHARITDPLVNGLNGRNESLVMMYEQLQFMTPAVPTREFSFLRYCRQIDQGMWAIADVSADMQREAHYGA</sequence>
<evidence type="ECO:0000259" key="2">
    <source>
        <dbReference type="PROSITE" id="PS50848"/>
    </source>
</evidence>
<dbReference type="Pfam" id="PF01852">
    <property type="entry name" value="START"/>
    <property type="match status" value="1"/>
</dbReference>
<accession>A0A9R0Z5Q2</accession>
<gene>
    <name evidence="3" type="ORF">TRITD_7Av1G053730</name>
</gene>
<evidence type="ECO:0000256" key="1">
    <source>
        <dbReference type="ARBA" id="ARBA00004123"/>
    </source>
</evidence>
<name>A0A9R0Z5Q2_TRITD</name>
<dbReference type="GO" id="GO:0008289">
    <property type="term" value="F:lipid binding"/>
    <property type="evidence" value="ECO:0007669"/>
    <property type="project" value="InterPro"/>
</dbReference>
<dbReference type="PANTHER" id="PTHR45654:SF12">
    <property type="entry name" value="HOMEOBOX-LEUCINE ZIPPER PROTEIN ROC8"/>
    <property type="match status" value="1"/>
</dbReference>
<dbReference type="Gramene" id="TRITD7Av1G053730.2">
    <property type="protein sequence ID" value="TRITD7Av1G053730.2"/>
    <property type="gene ID" value="TRITD7Av1G053730"/>
</dbReference>
<evidence type="ECO:0000313" key="3">
    <source>
        <dbReference type="EMBL" id="VAI71883.1"/>
    </source>
</evidence>
<dbReference type="OMA" id="ECYFGRY"/>
<reference evidence="3 4" key="1">
    <citation type="submission" date="2017-09" db="EMBL/GenBank/DDBJ databases">
        <authorList>
            <consortium name="International Durum Wheat Genome Sequencing Consortium (IDWGSC)"/>
            <person name="Milanesi L."/>
        </authorList>
    </citation>
    <scope>NUCLEOTIDE SEQUENCE [LARGE SCALE GENOMIC DNA]</scope>
    <source>
        <strain evidence="4">cv. Svevo</strain>
    </source>
</reference>
<dbReference type="AlphaFoldDB" id="A0A9R0Z5Q2"/>
<keyword evidence="4" id="KW-1185">Reference proteome</keyword>
<proteinExistence type="predicted"/>
<comment type="subcellular location">
    <subcellularLocation>
        <location evidence="1">Nucleus</location>
    </subcellularLocation>
</comment>
<dbReference type="GO" id="GO:0005634">
    <property type="term" value="C:nucleus"/>
    <property type="evidence" value="ECO:0007669"/>
    <property type="project" value="UniProtKB-SubCell"/>
</dbReference>
<dbReference type="PROSITE" id="PS50848">
    <property type="entry name" value="START"/>
    <property type="match status" value="1"/>
</dbReference>
<dbReference type="Proteomes" id="UP000324705">
    <property type="component" value="Chromosome 7A"/>
</dbReference>
<dbReference type="InterPro" id="IPR042160">
    <property type="entry name" value="HD-Zip_IV"/>
</dbReference>